<dbReference type="EMBL" id="LRBV02000005">
    <property type="status" value="NOT_ANNOTATED_CDS"/>
    <property type="molecule type" value="Genomic_DNA"/>
</dbReference>
<dbReference type="InParanoid" id="A0A7N2R5X3"/>
<name>A0A7N2R5X3_QUELO</name>
<accession>A0A7N2R5X3</accession>
<sequence>MRARHVKKTPHSNKKKEESPTENPSRTHRASFKPPSRSQRTSFTPNLHNLLARSPVHAICSASSLPSRRTSTTATQIAGAERFRRRRVRRSLETNLSRREPRSKAPGWPSSLGRAEVAECQRQILEVGVMVEEAKRSLRINVDGIEDGDAFLEKENEEIDRSGPPLELNIGSFLSHAFDGAVNVS</sequence>
<evidence type="ECO:0000313" key="2">
    <source>
        <dbReference type="EnsemblPlants" id="QL05p088647:mrna"/>
    </source>
</evidence>
<organism evidence="2 3">
    <name type="scientific">Quercus lobata</name>
    <name type="common">Valley oak</name>
    <dbReference type="NCBI Taxonomy" id="97700"/>
    <lineage>
        <taxon>Eukaryota</taxon>
        <taxon>Viridiplantae</taxon>
        <taxon>Streptophyta</taxon>
        <taxon>Embryophyta</taxon>
        <taxon>Tracheophyta</taxon>
        <taxon>Spermatophyta</taxon>
        <taxon>Magnoliopsida</taxon>
        <taxon>eudicotyledons</taxon>
        <taxon>Gunneridae</taxon>
        <taxon>Pentapetalae</taxon>
        <taxon>rosids</taxon>
        <taxon>fabids</taxon>
        <taxon>Fagales</taxon>
        <taxon>Fagaceae</taxon>
        <taxon>Quercus</taxon>
    </lineage>
</organism>
<reference evidence="2" key="2">
    <citation type="submission" date="2021-01" db="UniProtKB">
        <authorList>
            <consortium name="EnsemblPlants"/>
        </authorList>
    </citation>
    <scope>IDENTIFICATION</scope>
</reference>
<feature type="region of interest" description="Disordered" evidence="1">
    <location>
        <begin position="86"/>
        <end position="112"/>
    </location>
</feature>
<proteinExistence type="predicted"/>
<dbReference type="Proteomes" id="UP000594261">
    <property type="component" value="Chromosome 5"/>
</dbReference>
<keyword evidence="3" id="KW-1185">Reference proteome</keyword>
<dbReference type="AlphaFoldDB" id="A0A7N2R5X3"/>
<reference evidence="2 3" key="1">
    <citation type="journal article" date="2016" name="G3 (Bethesda)">
        <title>First Draft Assembly and Annotation of the Genome of a California Endemic Oak Quercus lobata Nee (Fagaceae).</title>
        <authorList>
            <person name="Sork V.L."/>
            <person name="Fitz-Gibbon S.T."/>
            <person name="Puiu D."/>
            <person name="Crepeau M."/>
            <person name="Gugger P.F."/>
            <person name="Sherman R."/>
            <person name="Stevens K."/>
            <person name="Langley C.H."/>
            <person name="Pellegrini M."/>
            <person name="Salzberg S.L."/>
        </authorList>
    </citation>
    <scope>NUCLEOTIDE SEQUENCE [LARGE SCALE GENOMIC DNA]</scope>
    <source>
        <strain evidence="2 3">cv. SW786</strain>
    </source>
</reference>
<feature type="region of interest" description="Disordered" evidence="1">
    <location>
        <begin position="1"/>
        <end position="44"/>
    </location>
</feature>
<feature type="compositionally biased region" description="Basic and acidic residues" evidence="1">
    <location>
        <begin position="90"/>
        <end position="103"/>
    </location>
</feature>
<feature type="compositionally biased region" description="Basic residues" evidence="1">
    <location>
        <begin position="1"/>
        <end position="14"/>
    </location>
</feature>
<evidence type="ECO:0000256" key="1">
    <source>
        <dbReference type="SAM" id="MobiDB-lite"/>
    </source>
</evidence>
<protein>
    <submittedName>
        <fullName evidence="2">Uncharacterized protein</fullName>
    </submittedName>
</protein>
<dbReference type="EnsemblPlants" id="QL05p088647:mrna">
    <property type="protein sequence ID" value="QL05p088647:mrna"/>
    <property type="gene ID" value="QL05p088647"/>
</dbReference>
<dbReference type="Gramene" id="QL05p088647:mrna">
    <property type="protein sequence ID" value="QL05p088647:mrna"/>
    <property type="gene ID" value="QL05p088647"/>
</dbReference>
<evidence type="ECO:0000313" key="3">
    <source>
        <dbReference type="Proteomes" id="UP000594261"/>
    </source>
</evidence>